<dbReference type="SUPFAM" id="SSF55874">
    <property type="entry name" value="ATPase domain of HSP90 chaperone/DNA topoisomerase II/histidine kinase"/>
    <property type="match status" value="1"/>
</dbReference>
<dbReference type="Gene3D" id="1.10.287.130">
    <property type="match status" value="1"/>
</dbReference>
<name>A0A0G4I3M7_9ALVE</name>
<dbReference type="Pfam" id="PF02518">
    <property type="entry name" value="HATPase_c"/>
    <property type="match status" value="1"/>
</dbReference>
<evidence type="ECO:0000256" key="4">
    <source>
        <dbReference type="ARBA" id="ARBA00022679"/>
    </source>
</evidence>
<dbReference type="InterPro" id="IPR003661">
    <property type="entry name" value="HisK_dim/P_dom"/>
</dbReference>
<feature type="region of interest" description="Disordered" evidence="6">
    <location>
        <begin position="342"/>
        <end position="363"/>
    </location>
</feature>
<evidence type="ECO:0000256" key="2">
    <source>
        <dbReference type="ARBA" id="ARBA00012438"/>
    </source>
</evidence>
<dbReference type="CDD" id="cd00082">
    <property type="entry name" value="HisKA"/>
    <property type="match status" value="1"/>
</dbReference>
<protein>
    <recommendedName>
        <fullName evidence="2">histidine kinase</fullName>
        <ecNumber evidence="2">2.7.13.3</ecNumber>
    </recommendedName>
</protein>
<feature type="region of interest" description="Disordered" evidence="6">
    <location>
        <begin position="239"/>
        <end position="269"/>
    </location>
</feature>
<feature type="compositionally biased region" description="Basic and acidic residues" evidence="6">
    <location>
        <begin position="250"/>
        <end position="262"/>
    </location>
</feature>
<dbReference type="CDD" id="cd17546">
    <property type="entry name" value="REC_hyHK_CKI1_RcsC-like"/>
    <property type="match status" value="1"/>
</dbReference>
<feature type="region of interest" description="Disordered" evidence="6">
    <location>
        <begin position="558"/>
        <end position="597"/>
    </location>
</feature>
<keyword evidence="3" id="KW-0597">Phosphoprotein</keyword>
<keyword evidence="5" id="KW-0418">Kinase</keyword>
<gene>
    <name evidence="9" type="ORF">Cvel_10701</name>
</gene>
<feature type="domain" description="Response regulatory" evidence="8">
    <location>
        <begin position="616"/>
        <end position="788"/>
    </location>
</feature>
<dbReference type="GO" id="GO:0009927">
    <property type="term" value="F:histidine phosphotransfer kinase activity"/>
    <property type="evidence" value="ECO:0007669"/>
    <property type="project" value="TreeGrafter"/>
</dbReference>
<feature type="region of interest" description="Disordered" evidence="6">
    <location>
        <begin position="696"/>
        <end position="727"/>
    </location>
</feature>
<dbReference type="GO" id="GO:0005886">
    <property type="term" value="C:plasma membrane"/>
    <property type="evidence" value="ECO:0007669"/>
    <property type="project" value="TreeGrafter"/>
</dbReference>
<feature type="compositionally biased region" description="Low complexity" evidence="6">
    <location>
        <begin position="239"/>
        <end position="249"/>
    </location>
</feature>
<dbReference type="EC" id="2.7.13.3" evidence="2"/>
<comment type="catalytic activity">
    <reaction evidence="1">
        <text>ATP + protein L-histidine = ADP + protein N-phospho-L-histidine.</text>
        <dbReference type="EC" id="2.7.13.3"/>
    </reaction>
</comment>
<dbReference type="InterPro" id="IPR036890">
    <property type="entry name" value="HATPase_C_sf"/>
</dbReference>
<dbReference type="VEuPathDB" id="CryptoDB:Cvel_10701"/>
<dbReference type="Gene3D" id="3.40.50.2300">
    <property type="match status" value="1"/>
</dbReference>
<feature type="compositionally biased region" description="Basic and acidic residues" evidence="6">
    <location>
        <begin position="569"/>
        <end position="580"/>
    </location>
</feature>
<organism evidence="9">
    <name type="scientific">Chromera velia CCMP2878</name>
    <dbReference type="NCBI Taxonomy" id="1169474"/>
    <lineage>
        <taxon>Eukaryota</taxon>
        <taxon>Sar</taxon>
        <taxon>Alveolata</taxon>
        <taxon>Colpodellida</taxon>
        <taxon>Chromeraceae</taxon>
        <taxon>Chromera</taxon>
    </lineage>
</organism>
<dbReference type="GO" id="GO:0000155">
    <property type="term" value="F:phosphorelay sensor kinase activity"/>
    <property type="evidence" value="ECO:0007669"/>
    <property type="project" value="InterPro"/>
</dbReference>
<feature type="region of interest" description="Disordered" evidence="6">
    <location>
        <begin position="481"/>
        <end position="514"/>
    </location>
</feature>
<dbReference type="PANTHER" id="PTHR43047:SF72">
    <property type="entry name" value="OSMOSENSING HISTIDINE PROTEIN KINASE SLN1"/>
    <property type="match status" value="1"/>
</dbReference>
<dbReference type="PhylomeDB" id="A0A0G4I3M7"/>
<dbReference type="AlphaFoldDB" id="A0A0G4I3M7"/>
<reference evidence="9" key="1">
    <citation type="submission" date="2014-11" db="EMBL/GenBank/DDBJ databases">
        <authorList>
            <person name="Otto D Thomas"/>
            <person name="Naeem Raeece"/>
        </authorList>
    </citation>
    <scope>NUCLEOTIDE SEQUENCE</scope>
</reference>
<dbReference type="SMART" id="SM00387">
    <property type="entry name" value="HATPase_c"/>
    <property type="match status" value="1"/>
</dbReference>
<evidence type="ECO:0000259" key="7">
    <source>
        <dbReference type="SMART" id="SM00387"/>
    </source>
</evidence>
<evidence type="ECO:0000256" key="3">
    <source>
        <dbReference type="ARBA" id="ARBA00022553"/>
    </source>
</evidence>
<dbReference type="InterPro" id="IPR004358">
    <property type="entry name" value="Sig_transdc_His_kin-like_C"/>
</dbReference>
<dbReference type="InterPro" id="IPR003594">
    <property type="entry name" value="HATPase_dom"/>
</dbReference>
<dbReference type="Gene3D" id="3.30.565.10">
    <property type="entry name" value="Histidine kinase-like ATPase, C-terminal domain"/>
    <property type="match status" value="1"/>
</dbReference>
<dbReference type="Pfam" id="PF00072">
    <property type="entry name" value="Response_reg"/>
    <property type="match status" value="1"/>
</dbReference>
<sequence length="802" mass="87231">MFLVVLYFSDLEFWVLNVADSVMWLTAALKAFVDYYQDKDGLVQYAACGVFLGVECIFLAALMRRLALLTVSKCAEEMMLRGQAEQKHNRFLSYIMHEIRNPLNGASLLIWEFKGTLEDLLEEGEKSKNIENAQQAIQLSASRLRILSDYLSRQFEKMEGVCNDVLQLEKLSNGNFEFIFRPEDLCTWSSQTAAQEAPLFKLQQGEQFPSDVCSSSSSASSSPCFSFLPASPSFCSSSRQDSSGSSVSPSKRESQSRQEKGNESSSFRRNNPACSVAFSWHLDILPEALEVLKGKPMGVADFVRLAQVVSNFVGNSKKFTKEGSVHLQGLLRIPSDAEVVEAQQPACKKTESEESSTSSQSSAAAQSQTLSCVVLRILVKDTGPGLSASDMEQLFKPYSQVRAGELQNRGGTGLGLCLCKSFVEAHCGGKIGAESEGRGLGSTFFFEVLLPLVERERESTHLNETEEEKEKEKQTLKEDLKGTKDLPNALQFSPFPSPSPSPSPSASSSSESIGSFALAVEETETPEGCREEARVPPGISFSCALHSVSAVASESALAASIPPSGGRGTSEKDRETKAQEEGEENTGGLEGEEKGSVSKAVVTETAWDKPIGKHTADVLLVDDDRFCLMAGSAAIRRLGLSVVTAEDGEEAVDLIVRQKHSFRLVLSDKNMPRMSGPEALKRISDHFADLHQKEADLLSSESQDERGTLKGKNGTEGGEGGVEKGKTLPVSCEQANFQSNRIRHRSDAPLLIGYSGDALTETHGAFYEAGARKVVLKPLTERRLKEILNELNGPNGDTQTSI</sequence>
<dbReference type="PANTHER" id="PTHR43047">
    <property type="entry name" value="TWO-COMPONENT HISTIDINE PROTEIN KINASE"/>
    <property type="match status" value="1"/>
</dbReference>
<proteinExistence type="predicted"/>
<evidence type="ECO:0000256" key="6">
    <source>
        <dbReference type="SAM" id="MobiDB-lite"/>
    </source>
</evidence>
<dbReference type="InterPro" id="IPR011006">
    <property type="entry name" value="CheY-like_superfamily"/>
</dbReference>
<accession>A0A0G4I3M7</accession>
<evidence type="ECO:0000259" key="8">
    <source>
        <dbReference type="SMART" id="SM00448"/>
    </source>
</evidence>
<dbReference type="InterPro" id="IPR001789">
    <property type="entry name" value="Sig_transdc_resp-reg_receiver"/>
</dbReference>
<evidence type="ECO:0000256" key="1">
    <source>
        <dbReference type="ARBA" id="ARBA00000085"/>
    </source>
</evidence>
<evidence type="ECO:0000313" key="9">
    <source>
        <dbReference type="EMBL" id="CEM51570.1"/>
    </source>
</evidence>
<evidence type="ECO:0000256" key="5">
    <source>
        <dbReference type="ARBA" id="ARBA00022777"/>
    </source>
</evidence>
<dbReference type="SMART" id="SM00448">
    <property type="entry name" value="REC"/>
    <property type="match status" value="1"/>
</dbReference>
<dbReference type="EMBL" id="CDMZ01004982">
    <property type="protein sequence ID" value="CEM51570.1"/>
    <property type="molecule type" value="Genomic_DNA"/>
</dbReference>
<dbReference type="PRINTS" id="PR00344">
    <property type="entry name" value="BCTRLSENSOR"/>
</dbReference>
<feature type="domain" description="Histidine kinase/HSP90-like ATPase" evidence="7">
    <location>
        <begin position="300"/>
        <end position="454"/>
    </location>
</feature>
<dbReference type="SUPFAM" id="SSF52172">
    <property type="entry name" value="CheY-like"/>
    <property type="match status" value="1"/>
</dbReference>
<keyword evidence="4" id="KW-0808">Transferase</keyword>